<evidence type="ECO:0000256" key="1">
    <source>
        <dbReference type="PROSITE-ProRule" id="PRU00176"/>
    </source>
</evidence>
<dbReference type="GeneID" id="15804609"/>
<dbReference type="InterPro" id="IPR035979">
    <property type="entry name" value="RBD_domain_sf"/>
</dbReference>
<dbReference type="PANTHER" id="PTHR45735">
    <property type="entry name" value="CLEAVAGE STIMULATION FACTOR SUBUNIT 2"/>
    <property type="match status" value="1"/>
</dbReference>
<dbReference type="EMBL" id="CP001670">
    <property type="protein sequence ID" value="AFZ80745.1"/>
    <property type="molecule type" value="Genomic_DNA"/>
</dbReference>
<dbReference type="InterPro" id="IPR000504">
    <property type="entry name" value="RRM_dom"/>
</dbReference>
<dbReference type="Gene3D" id="3.30.70.330">
    <property type="match status" value="1"/>
</dbReference>
<evidence type="ECO:0000313" key="3">
    <source>
        <dbReference type="EMBL" id="AFZ80745.1"/>
    </source>
</evidence>
<dbReference type="STRING" id="1537102.L0AYV0"/>
<keyword evidence="4" id="KW-1185">Reference proteome</keyword>
<protein>
    <submittedName>
        <fullName evidence="3">RNA recognition motif domain-containing protein</fullName>
    </submittedName>
</protein>
<dbReference type="SUPFAM" id="SSF54928">
    <property type="entry name" value="RNA-binding domain, RBD"/>
    <property type="match status" value="1"/>
</dbReference>
<feature type="domain" description="RRM" evidence="2">
    <location>
        <begin position="8"/>
        <end position="86"/>
    </location>
</feature>
<evidence type="ECO:0000259" key="2">
    <source>
        <dbReference type="PROSITE" id="PS50102"/>
    </source>
</evidence>
<reference evidence="3 4" key="1">
    <citation type="journal article" date="2012" name="BMC Genomics">
        <title>Comparative genomic analysis and phylogenetic position of Theileria equi.</title>
        <authorList>
            <person name="Kappmeyer L.S."/>
            <person name="Thiagarajan M."/>
            <person name="Herndon D.R."/>
            <person name="Ramsay J.D."/>
            <person name="Caler E."/>
            <person name="Djikeng A."/>
            <person name="Gillespie J.J."/>
            <person name="Lau A.O."/>
            <person name="Roalson E.H."/>
            <person name="Silva J.C."/>
            <person name="Silva M.G."/>
            <person name="Suarez C.E."/>
            <person name="Ueti M.W."/>
            <person name="Nene V.M."/>
            <person name="Mealey R.H."/>
            <person name="Knowles D.P."/>
            <person name="Brayton K.A."/>
        </authorList>
    </citation>
    <scope>NUCLEOTIDE SEQUENCE [LARGE SCALE GENOMIC DNA]</scope>
    <source>
        <strain evidence="3 4">WA</strain>
    </source>
</reference>
<dbReference type="PROSITE" id="PS50102">
    <property type="entry name" value="RRM"/>
    <property type="match status" value="1"/>
</dbReference>
<dbReference type="Proteomes" id="UP000031512">
    <property type="component" value="Chromosome 3"/>
</dbReference>
<dbReference type="VEuPathDB" id="PiroplasmaDB:BEWA_001520"/>
<gene>
    <name evidence="3" type="ORF">BEWA_001520</name>
</gene>
<dbReference type="RefSeq" id="XP_004830411.1">
    <property type="nucleotide sequence ID" value="XM_004830354.1"/>
</dbReference>
<keyword evidence="1" id="KW-0694">RNA-binding</keyword>
<dbReference type="InterPro" id="IPR012677">
    <property type="entry name" value="Nucleotide-bd_a/b_plait_sf"/>
</dbReference>
<dbReference type="eggNOG" id="KOG0108">
    <property type="taxonomic scope" value="Eukaryota"/>
</dbReference>
<accession>L0AYV0</accession>
<name>L0AYV0_THEEQ</name>
<dbReference type="Pfam" id="PF00076">
    <property type="entry name" value="RRM_1"/>
    <property type="match status" value="1"/>
</dbReference>
<evidence type="ECO:0000313" key="4">
    <source>
        <dbReference type="Proteomes" id="UP000031512"/>
    </source>
</evidence>
<dbReference type="SMART" id="SM00360">
    <property type="entry name" value="RRM"/>
    <property type="match status" value="1"/>
</dbReference>
<dbReference type="KEGG" id="beq:BEWA_001520"/>
<dbReference type="GO" id="GO:0003729">
    <property type="term" value="F:mRNA binding"/>
    <property type="evidence" value="ECO:0007669"/>
    <property type="project" value="TreeGrafter"/>
</dbReference>
<dbReference type="PANTHER" id="PTHR45735:SF2">
    <property type="entry name" value="CLEAVAGE STIMULATION FACTOR SUBUNIT 2"/>
    <property type="match status" value="1"/>
</dbReference>
<proteinExistence type="predicted"/>
<dbReference type="AlphaFoldDB" id="L0AYV0"/>
<dbReference type="OrthoDB" id="272703at2759"/>
<dbReference type="GO" id="GO:0005847">
    <property type="term" value="C:mRNA cleavage and polyadenylation specificity factor complex"/>
    <property type="evidence" value="ECO:0007669"/>
    <property type="project" value="TreeGrafter"/>
</dbReference>
<sequence>MGDRTRNIKLYVGNLPFDATEDELRSLLHGCGQIRFLIVRKNAQTNKSKGYAHIEYRHEYECVEAFKRLIGKEIRGRILKIDWCDEVYRERYPDLMLAATTAYSRGQIVQPPPVLRPIEPIGRPDTISVPIESLSTHIDHLTGIIPPAPPELFPKPVEPIKRPAEPFHDHFIAPDHLPGIIEPINHPVGVYRNPVPRNPEYNAAAYGKHLNELKKLKNNNDLTLVNELGRLGSDEILEVIKDMSMVDIFNLVKKIDSFMIKSPNTVRSILAGNQRMCRALVHAKLLLGYRTFKFNERTEQIKPKALHDYFYMHTK</sequence>
<organism evidence="3 4">
    <name type="scientific">Theileria equi strain WA</name>
    <dbReference type="NCBI Taxonomy" id="1537102"/>
    <lineage>
        <taxon>Eukaryota</taxon>
        <taxon>Sar</taxon>
        <taxon>Alveolata</taxon>
        <taxon>Apicomplexa</taxon>
        <taxon>Aconoidasida</taxon>
        <taxon>Piroplasmida</taxon>
        <taxon>Theileriidae</taxon>
        <taxon>Theileria</taxon>
    </lineage>
</organism>